<evidence type="ECO:0000256" key="3">
    <source>
        <dbReference type="ARBA" id="ARBA00022737"/>
    </source>
</evidence>
<organism evidence="6 7">
    <name type="scientific">Teichococcus aestuarii</name>
    <dbReference type="NCBI Taxonomy" id="568898"/>
    <lineage>
        <taxon>Bacteria</taxon>
        <taxon>Pseudomonadati</taxon>
        <taxon>Pseudomonadota</taxon>
        <taxon>Alphaproteobacteria</taxon>
        <taxon>Acetobacterales</taxon>
        <taxon>Roseomonadaceae</taxon>
        <taxon>Roseomonas</taxon>
    </lineage>
</organism>
<evidence type="ECO:0000256" key="1">
    <source>
        <dbReference type="ARBA" id="ARBA00004613"/>
    </source>
</evidence>
<gene>
    <name evidence="6" type="ORF">CR165_05295</name>
</gene>
<dbReference type="InterPro" id="IPR034033">
    <property type="entry name" value="Serralysin-like"/>
</dbReference>
<feature type="domain" description="Peptidase metallopeptidase" evidence="5">
    <location>
        <begin position="64"/>
        <end position="225"/>
    </location>
</feature>
<evidence type="ECO:0000256" key="4">
    <source>
        <dbReference type="SAM" id="MobiDB-lite"/>
    </source>
</evidence>
<dbReference type="Gene3D" id="2.150.10.10">
    <property type="entry name" value="Serralysin-like metalloprotease, C-terminal"/>
    <property type="match status" value="1"/>
</dbReference>
<dbReference type="CDD" id="cd04277">
    <property type="entry name" value="ZnMc_serralysin_like"/>
    <property type="match status" value="1"/>
</dbReference>
<dbReference type="Proteomes" id="UP000245048">
    <property type="component" value="Unassembled WGS sequence"/>
</dbReference>
<dbReference type="InterPro" id="IPR013858">
    <property type="entry name" value="Peptidase_M10B_C"/>
</dbReference>
<name>A0A2U1V8P9_9PROT</name>
<comment type="caution">
    <text evidence="6">The sequence shown here is derived from an EMBL/GenBank/DDBJ whole genome shotgun (WGS) entry which is preliminary data.</text>
</comment>
<dbReference type="GO" id="GO:0008270">
    <property type="term" value="F:zinc ion binding"/>
    <property type="evidence" value="ECO:0007669"/>
    <property type="project" value="InterPro"/>
</dbReference>
<dbReference type="Gene3D" id="3.40.390.10">
    <property type="entry name" value="Collagenase (Catalytic Domain)"/>
    <property type="match status" value="1"/>
</dbReference>
<dbReference type="InterPro" id="IPR024079">
    <property type="entry name" value="MetalloPept_cat_dom_sf"/>
</dbReference>
<dbReference type="GO" id="GO:0005509">
    <property type="term" value="F:calcium ion binding"/>
    <property type="evidence" value="ECO:0007669"/>
    <property type="project" value="InterPro"/>
</dbReference>
<accession>A0A2U1V8P9</accession>
<sequence>MPQNPMRGTVRQDAARAGSQGPGLLRLCPCPSRPYPSRRTEGRNLLTTISVGPAGDQDTDGLLSGERWASLDLTYGFPTGAGQYGGGYGSGEPQAGFAPLNAAQQDAVQAALAMFAAVSGLRFTAAGGAAAGGADLRFAQSAQPGTAWAYYPHASPEGGDAWFGTGSGYYLAPRPGNYAFHTFLHETGHALGLKHGHETDAFGPLPAARDSMEYSVMTYRSHVGSVPGGYTNESWGYAQSLMMGDIAALQHMYGANYATRAGDTTYRWNPLSGELSVEEAGQGRGQGAPGGNRVFMTVWDGGGIDTYDFSAYGGGVRIDLRPGEWSLTATAQLAYLGDGQRARGNVANALLHAGDTRALIENATGGTGDDTLFGNVAANLLDGGAGIDTAVLAGLRADYVFSGTAGLLQAAGLGATDTLRGIEFVRFLGSGETLGTAGLLPADDYRDAITDVTTPLGRLTAGLSRAGLVESAGDVDVFSVSLRAGQGYSFTLRGGTLAHAELELRDVAGTLLASGADTPLAFTAARDGTYYLHARATDSGTGSYTLRSGFFDTIPDSLADTSAPAASLTAGLSRVGRVESAGDVDVFGITLRAGQGYSFDLRGAPSGGGTLADTRLELRDAAGTLLASNDDATTADAHIDFVATRGGTYHLHAMADGAGTGSYTLRSGFFDTIPDSLADNTAPQGDIAMGLSRVGRVESAGDTDVFAVKLAAGRSYSFDLRGAATYHGTLADPLLELRDASGTLLRMHDDGANDNAHLDFTATASGIHYLVARADGYGTGSYLLSAARQATAAASTPLESDPLWA</sequence>
<proteinExistence type="predicted"/>
<dbReference type="SMART" id="SM00235">
    <property type="entry name" value="ZnMc"/>
    <property type="match status" value="1"/>
</dbReference>
<dbReference type="InterPro" id="IPR007280">
    <property type="entry name" value="Peptidase_C_arc/bac"/>
</dbReference>
<dbReference type="GO" id="GO:0006508">
    <property type="term" value="P:proteolysis"/>
    <property type="evidence" value="ECO:0007669"/>
    <property type="project" value="InterPro"/>
</dbReference>
<dbReference type="AlphaFoldDB" id="A0A2U1V8P9"/>
<reference evidence="7" key="1">
    <citation type="submission" date="2017-10" db="EMBL/GenBank/DDBJ databases">
        <authorList>
            <person name="Toshchakov S.V."/>
            <person name="Goeva M.A."/>
        </authorList>
    </citation>
    <scope>NUCLEOTIDE SEQUENCE [LARGE SCALE GENOMIC DNA]</scope>
    <source>
        <strain evidence="7">JR1/69-1-13</strain>
    </source>
</reference>
<comment type="subcellular location">
    <subcellularLocation>
        <location evidence="1">Secreted</location>
    </subcellularLocation>
</comment>
<dbReference type="OrthoDB" id="223957at2"/>
<keyword evidence="2" id="KW-0964">Secreted</keyword>
<dbReference type="EMBL" id="PDOA01000002">
    <property type="protein sequence ID" value="PWC30256.1"/>
    <property type="molecule type" value="Genomic_DNA"/>
</dbReference>
<dbReference type="Gene3D" id="2.60.120.380">
    <property type="match status" value="3"/>
</dbReference>
<evidence type="ECO:0000256" key="2">
    <source>
        <dbReference type="ARBA" id="ARBA00022525"/>
    </source>
</evidence>
<dbReference type="SUPFAM" id="SSF51120">
    <property type="entry name" value="beta-Roll"/>
    <property type="match status" value="1"/>
</dbReference>
<dbReference type="InterPro" id="IPR011049">
    <property type="entry name" value="Serralysin-like_metalloprot_C"/>
</dbReference>
<feature type="region of interest" description="Disordered" evidence="4">
    <location>
        <begin position="1"/>
        <end position="25"/>
    </location>
</feature>
<dbReference type="SUPFAM" id="SSF55486">
    <property type="entry name" value="Metalloproteases ('zincins'), catalytic domain"/>
    <property type="match status" value="1"/>
</dbReference>
<dbReference type="GO" id="GO:0008237">
    <property type="term" value="F:metallopeptidase activity"/>
    <property type="evidence" value="ECO:0007669"/>
    <property type="project" value="InterPro"/>
</dbReference>
<evidence type="ECO:0000313" key="7">
    <source>
        <dbReference type="Proteomes" id="UP000245048"/>
    </source>
</evidence>
<protein>
    <recommendedName>
        <fullName evidence="5">Peptidase metallopeptidase domain-containing protein</fullName>
    </recommendedName>
</protein>
<evidence type="ECO:0000313" key="6">
    <source>
        <dbReference type="EMBL" id="PWC30256.1"/>
    </source>
</evidence>
<dbReference type="InterPro" id="IPR006026">
    <property type="entry name" value="Peptidase_Metallo"/>
</dbReference>
<evidence type="ECO:0000259" key="5">
    <source>
        <dbReference type="SMART" id="SM00235"/>
    </source>
</evidence>
<keyword evidence="3" id="KW-0677">Repeat</keyword>
<dbReference type="Pfam" id="PF08548">
    <property type="entry name" value="Peptidase_M10_C"/>
    <property type="match status" value="1"/>
</dbReference>
<dbReference type="Pfam" id="PF04151">
    <property type="entry name" value="PPC"/>
    <property type="match status" value="1"/>
</dbReference>
<dbReference type="GO" id="GO:0005615">
    <property type="term" value="C:extracellular space"/>
    <property type="evidence" value="ECO:0007669"/>
    <property type="project" value="InterPro"/>
</dbReference>
<keyword evidence="7" id="KW-1185">Reference proteome</keyword>